<proteinExistence type="inferred from homology"/>
<dbReference type="GO" id="GO:0005829">
    <property type="term" value="C:cytosol"/>
    <property type="evidence" value="ECO:0007669"/>
    <property type="project" value="TreeGrafter"/>
</dbReference>
<dbReference type="GO" id="GO:0006166">
    <property type="term" value="P:purine ribonucleoside salvage"/>
    <property type="evidence" value="ECO:0007669"/>
    <property type="project" value="UniProtKB-UniRule"/>
</dbReference>
<evidence type="ECO:0000259" key="5">
    <source>
        <dbReference type="Pfam" id="PF01048"/>
    </source>
</evidence>
<keyword evidence="4" id="KW-0963">Cytoplasm</keyword>
<dbReference type="Gene3D" id="3.40.50.1580">
    <property type="entry name" value="Nucleoside phosphorylase domain"/>
    <property type="match status" value="1"/>
</dbReference>
<dbReference type="GO" id="GO:0019509">
    <property type="term" value="P:L-methionine salvage from methylthioadenosine"/>
    <property type="evidence" value="ECO:0007669"/>
    <property type="project" value="TreeGrafter"/>
</dbReference>
<comment type="function">
    <text evidence="4">Purine nucleoside phosphorylase involved in purine salvage.</text>
</comment>
<keyword evidence="2 4" id="KW-0808">Transferase</keyword>
<feature type="site" description="Important for substrate specificity" evidence="4">
    <location>
        <position position="175"/>
    </location>
</feature>
<dbReference type="PANTHER" id="PTHR42679:SF2">
    <property type="entry name" value="S-METHYL-5'-THIOADENOSINE PHOSPHORYLASE"/>
    <property type="match status" value="1"/>
</dbReference>
<evidence type="ECO:0000256" key="3">
    <source>
        <dbReference type="ARBA" id="ARBA00022726"/>
    </source>
</evidence>
<evidence type="ECO:0000313" key="6">
    <source>
        <dbReference type="EMBL" id="CAF0980561.1"/>
    </source>
</evidence>
<comment type="caution">
    <text evidence="4">Lacks conserved residue(s) required for the propagation of feature annotation.</text>
</comment>
<keyword evidence="3 4" id="KW-0660">Purine salvage</keyword>
<evidence type="ECO:0000256" key="4">
    <source>
        <dbReference type="HAMAP-Rule" id="MF_03155"/>
    </source>
</evidence>
<comment type="subcellular location">
    <subcellularLocation>
        <location evidence="4">Cytoplasm</location>
    </subcellularLocation>
    <subcellularLocation>
        <location evidence="4">Nucleus</location>
    </subcellularLocation>
</comment>
<keyword evidence="7" id="KW-1185">Reference proteome</keyword>
<feature type="binding site" evidence="4">
    <location>
        <begin position="56"/>
        <end position="57"/>
    </location>
    <ligand>
        <name>phosphate</name>
        <dbReference type="ChEBI" id="CHEBI:43474"/>
    </ligand>
</feature>
<dbReference type="SUPFAM" id="SSF53167">
    <property type="entry name" value="Purine and uridine phosphorylases"/>
    <property type="match status" value="1"/>
</dbReference>
<comment type="miscellaneous">
    <text evidence="4">Although this enzyme belongs to the family of MTA phosphorylases based on sequence homology, it lacks several conserved amino acids in the substrate binding pocket that confer specificity towards MTA.</text>
</comment>
<evidence type="ECO:0000256" key="2">
    <source>
        <dbReference type="ARBA" id="ARBA00022679"/>
    </source>
</evidence>
<feature type="binding site" evidence="4">
    <location>
        <position position="13"/>
    </location>
    <ligand>
        <name>phosphate</name>
        <dbReference type="ChEBI" id="CHEBI:43474"/>
    </ligand>
</feature>
<dbReference type="InterPro" id="IPR010044">
    <property type="entry name" value="MTAP"/>
</dbReference>
<evidence type="ECO:0000313" key="7">
    <source>
        <dbReference type="Proteomes" id="UP000663828"/>
    </source>
</evidence>
<evidence type="ECO:0000256" key="1">
    <source>
        <dbReference type="ARBA" id="ARBA00022676"/>
    </source>
</evidence>
<comment type="caution">
    <text evidence="6">The sequence shown here is derived from an EMBL/GenBank/DDBJ whole genome shotgun (WGS) entry which is preliminary data.</text>
</comment>
<comment type="subunit">
    <text evidence="4">Homotrimer.</text>
</comment>
<comment type="similarity">
    <text evidence="4">Belongs to the PNP/MTAP phosphorylase family. MTAP subfamily.</text>
</comment>
<dbReference type="Proteomes" id="UP000663828">
    <property type="component" value="Unassembled WGS sequence"/>
</dbReference>
<organism evidence="6 7">
    <name type="scientific">Adineta ricciae</name>
    <name type="common">Rotifer</name>
    <dbReference type="NCBI Taxonomy" id="249248"/>
    <lineage>
        <taxon>Eukaryota</taxon>
        <taxon>Metazoa</taxon>
        <taxon>Spiralia</taxon>
        <taxon>Gnathifera</taxon>
        <taxon>Rotifera</taxon>
        <taxon>Eurotatoria</taxon>
        <taxon>Bdelloidea</taxon>
        <taxon>Adinetida</taxon>
        <taxon>Adinetidae</taxon>
        <taxon>Adineta</taxon>
    </lineage>
</organism>
<feature type="site" description="Important for substrate specificity" evidence="4">
    <location>
        <position position="229"/>
    </location>
</feature>
<dbReference type="GO" id="GO:0005634">
    <property type="term" value="C:nucleus"/>
    <property type="evidence" value="ECO:0007669"/>
    <property type="project" value="UniProtKB-SubCell"/>
</dbReference>
<dbReference type="PANTHER" id="PTHR42679">
    <property type="entry name" value="S-METHYL-5'-THIOADENOSINE PHOSPHORYLASE"/>
    <property type="match status" value="1"/>
</dbReference>
<dbReference type="AlphaFoldDB" id="A0A814FBD6"/>
<dbReference type="EMBL" id="CAJNOR010000682">
    <property type="protein sequence ID" value="CAF0980561.1"/>
    <property type="molecule type" value="Genomic_DNA"/>
</dbReference>
<dbReference type="EC" id="2.4.2.1" evidence="4"/>
<dbReference type="InterPro" id="IPR000845">
    <property type="entry name" value="Nucleoside_phosphorylase_d"/>
</dbReference>
<dbReference type="Pfam" id="PF01048">
    <property type="entry name" value="PNP_UDP_1"/>
    <property type="match status" value="1"/>
</dbReference>
<dbReference type="CDD" id="cd09010">
    <property type="entry name" value="MTAP_SsMTAPII_like_MTIP"/>
    <property type="match status" value="1"/>
</dbReference>
<protein>
    <recommendedName>
        <fullName evidence="4">Purine nucleoside phosphorylase</fullName>
        <shortName evidence="4">PNP</shortName>
        <ecNumber evidence="4">2.4.2.1</ecNumber>
    </recommendedName>
</protein>
<comment type="catalytic activity">
    <reaction evidence="4">
        <text>a purine D-ribonucleoside + phosphate = a purine nucleobase + alpha-D-ribose 1-phosphate</text>
        <dbReference type="Rhea" id="RHEA:19805"/>
        <dbReference type="ChEBI" id="CHEBI:26386"/>
        <dbReference type="ChEBI" id="CHEBI:43474"/>
        <dbReference type="ChEBI" id="CHEBI:57720"/>
        <dbReference type="ChEBI" id="CHEBI:142355"/>
        <dbReference type="EC" id="2.4.2.1"/>
    </reaction>
</comment>
<dbReference type="UniPathway" id="UPA00606"/>
<sequence length="277" mass="30718">MSSTIRVGIIGGSGFDRSDILSNRVEHENVATPYGETSDNLVSGIINGVQCVLCFRHGRRHSYNPTRLNYRANIWALKHLGVDVILATTAVGSLSPDFVRGDLVVFDNYIDTTKFRINTFYDNETGHLEGVMHMSMHPPYSQDLRQLLLESCAETPDVSFKNKSTIVVIEGPQFSTYAENKVFISWGCTTIGMTQAPETALAKELGLPYAALGIVTDDVCWKEDGIVDPNEVVTIFKAAFPKAMEVLKRTIAKIGQKDWTQTLETIRTLTAEAVMKH</sequence>
<keyword evidence="1 4" id="KW-0328">Glycosyltransferase</keyword>
<feature type="domain" description="Nucleoside phosphorylase" evidence="5">
    <location>
        <begin position="6"/>
        <end position="251"/>
    </location>
</feature>
<comment type="pathway">
    <text evidence="4">Purine metabolism; purine nucleoside salvage.</text>
</comment>
<feature type="binding site" evidence="4">
    <location>
        <position position="193"/>
    </location>
    <ligand>
        <name>substrate</name>
    </ligand>
</feature>
<feature type="binding site" evidence="4">
    <location>
        <begin position="89"/>
        <end position="90"/>
    </location>
    <ligand>
        <name>phosphate</name>
        <dbReference type="ChEBI" id="CHEBI:43474"/>
    </ligand>
</feature>
<name>A0A814FBD6_ADIRI</name>
<gene>
    <name evidence="6" type="ORF">XAT740_LOCUS12159</name>
</gene>
<dbReference type="HAMAP" id="MF_01963">
    <property type="entry name" value="MTAP"/>
    <property type="match status" value="1"/>
</dbReference>
<dbReference type="InterPro" id="IPR035994">
    <property type="entry name" value="Nucleoside_phosphorylase_sf"/>
</dbReference>
<accession>A0A814FBD6</accession>
<reference evidence="6" key="1">
    <citation type="submission" date="2021-02" db="EMBL/GenBank/DDBJ databases">
        <authorList>
            <person name="Nowell W R."/>
        </authorList>
    </citation>
    <scope>NUCLEOTIDE SEQUENCE</scope>
</reference>
<dbReference type="GO" id="GO:0017061">
    <property type="term" value="F:S-methyl-5-thioadenosine phosphorylase activity"/>
    <property type="evidence" value="ECO:0007669"/>
    <property type="project" value="InterPro"/>
</dbReference>
<feature type="binding site" evidence="4">
    <location>
        <position position="194"/>
    </location>
    <ligand>
        <name>phosphate</name>
        <dbReference type="ChEBI" id="CHEBI:43474"/>
    </ligand>
</feature>
<keyword evidence="4" id="KW-0539">Nucleus</keyword>